<dbReference type="CDD" id="cd01597">
    <property type="entry name" value="pCLME"/>
    <property type="match status" value="1"/>
</dbReference>
<sequence length="448" mass="47418">MSVNPADGAVLGVLYGTDAMRAAVGERALLSRMLDVEAALARAEARLGIVPEAAAQAITAAARFEMLDLPALAVSTRNTGYPVVGLVRQLSAAAGEDAGRWTHWGATTQDVVDSATVLMIRDALALIEPALERLCDALLARAQQHRGTVMAGRTHLQHALPVTFGYKCAVWASPLLTMRERLAQLKPRVLRVQFGGAVGTLASLGDRGTAVMAELARELNLNEPDLPWHVSHDGFAELVSWCGLLCGALSKFATDFMLLMQTEVAEVAEPHAPGRGGSSTMPQKRNPIACEYVLAQARGVHALVPQMLAAMAHDHERGTGPWQAEPLALPQALLLTHGALDQALTVAEGMTVDAARMRRNLDSTGGLIVAEAVMMGLAPVLGRGAAHDAVHHACDVALEEGIPLAAALARDSAVTDRLDADAIARLTDPSNYLGSTGVFIDRVLRRRA</sequence>
<dbReference type="PRINTS" id="PR00149">
    <property type="entry name" value="FUMRATELYASE"/>
</dbReference>
<comment type="similarity">
    <text evidence="1">Belongs to the class-II fumarase/aspartase family.</text>
</comment>
<dbReference type="PANTHER" id="PTHR43172:SF2">
    <property type="entry name" value="ADENYLOSUCCINATE LYASE C-TERMINAL DOMAIN-CONTAINING PROTEIN"/>
    <property type="match status" value="1"/>
</dbReference>
<dbReference type="Gene3D" id="1.10.40.30">
    <property type="entry name" value="Fumarase/aspartase (C-terminal domain)"/>
    <property type="match status" value="1"/>
</dbReference>
<protein>
    <recommendedName>
        <fullName evidence="2">3-carboxy-cis,cis-muconate cycloisomerase</fullName>
        <ecNumber evidence="2">5.5.1.2</ecNumber>
    </recommendedName>
</protein>
<feature type="domain" description="Adenylosuccinate lyase C-terminal" evidence="3">
    <location>
        <begin position="365"/>
        <end position="444"/>
    </location>
</feature>
<evidence type="ECO:0000256" key="1">
    <source>
        <dbReference type="ARBA" id="ARBA00034772"/>
    </source>
</evidence>
<evidence type="ECO:0000313" key="5">
    <source>
        <dbReference type="Proteomes" id="UP001518989"/>
    </source>
</evidence>
<keyword evidence="5" id="KW-1185">Reference proteome</keyword>
<dbReference type="NCBIfam" id="TIGR02426">
    <property type="entry name" value="protocat_pcaB"/>
    <property type="match status" value="1"/>
</dbReference>
<dbReference type="InterPro" id="IPR008948">
    <property type="entry name" value="L-Aspartase-like"/>
</dbReference>
<dbReference type="InterPro" id="IPR022761">
    <property type="entry name" value="Fumarate_lyase_N"/>
</dbReference>
<dbReference type="Gene3D" id="1.20.200.10">
    <property type="entry name" value="Fumarase/aspartase (Central domain)"/>
    <property type="match status" value="1"/>
</dbReference>
<reference evidence="4 5" key="1">
    <citation type="submission" date="2020-09" db="EMBL/GenBank/DDBJ databases">
        <title>Roseomonas.</title>
        <authorList>
            <person name="Zhu W."/>
        </authorList>
    </citation>
    <scope>NUCLEOTIDE SEQUENCE [LARGE SCALE GENOMIC DNA]</scope>
    <source>
        <strain evidence="4 5">573</strain>
    </source>
</reference>
<accession>A0ABS3KL10</accession>
<dbReference type="Pfam" id="PF00206">
    <property type="entry name" value="Lyase_1"/>
    <property type="match status" value="1"/>
</dbReference>
<dbReference type="Proteomes" id="UP001518989">
    <property type="component" value="Unassembled WGS sequence"/>
</dbReference>
<comment type="caution">
    <text evidence="4">The sequence shown here is derived from an EMBL/GenBank/DDBJ whole genome shotgun (WGS) entry which is preliminary data.</text>
</comment>
<proteinExistence type="inferred from homology"/>
<dbReference type="InterPro" id="IPR012789">
    <property type="entry name" value="Protocat_PcaB-like"/>
</dbReference>
<evidence type="ECO:0000259" key="3">
    <source>
        <dbReference type="SMART" id="SM00998"/>
    </source>
</evidence>
<dbReference type="PANTHER" id="PTHR43172">
    <property type="entry name" value="ADENYLOSUCCINATE LYASE"/>
    <property type="match status" value="1"/>
</dbReference>
<organism evidence="4 5">
    <name type="scientific">Roseomonas haemaphysalidis</name>
    <dbReference type="NCBI Taxonomy" id="2768162"/>
    <lineage>
        <taxon>Bacteria</taxon>
        <taxon>Pseudomonadati</taxon>
        <taxon>Pseudomonadota</taxon>
        <taxon>Alphaproteobacteria</taxon>
        <taxon>Acetobacterales</taxon>
        <taxon>Roseomonadaceae</taxon>
        <taxon>Roseomonas</taxon>
    </lineage>
</organism>
<dbReference type="Pfam" id="PF10397">
    <property type="entry name" value="ADSL_C"/>
    <property type="match status" value="1"/>
</dbReference>
<dbReference type="PRINTS" id="PR00145">
    <property type="entry name" value="ARGSUCLYASE"/>
</dbReference>
<keyword evidence="4" id="KW-0413">Isomerase</keyword>
<dbReference type="SMART" id="SM00998">
    <property type="entry name" value="ADSL_C"/>
    <property type="match status" value="1"/>
</dbReference>
<dbReference type="RefSeq" id="WP_207415598.1">
    <property type="nucleotide sequence ID" value="NZ_CP061177.1"/>
</dbReference>
<dbReference type="EC" id="5.5.1.2" evidence="2"/>
<dbReference type="SUPFAM" id="SSF48557">
    <property type="entry name" value="L-aspartase-like"/>
    <property type="match status" value="1"/>
</dbReference>
<dbReference type="InterPro" id="IPR000362">
    <property type="entry name" value="Fumarate_lyase_fam"/>
</dbReference>
<evidence type="ECO:0000313" key="4">
    <source>
        <dbReference type="EMBL" id="MBO1078157.1"/>
    </source>
</evidence>
<gene>
    <name evidence="4" type="primary">pcaB</name>
    <name evidence="4" type="ORF">IAI61_03875</name>
</gene>
<dbReference type="InterPro" id="IPR019468">
    <property type="entry name" value="AdenyloSucc_lyase_C"/>
</dbReference>
<dbReference type="EMBL" id="JACTNG010000002">
    <property type="protein sequence ID" value="MBO1078157.1"/>
    <property type="molecule type" value="Genomic_DNA"/>
</dbReference>
<dbReference type="InterPro" id="IPR020557">
    <property type="entry name" value="Fumarate_lyase_CS"/>
</dbReference>
<name>A0ABS3KL10_9PROT</name>
<dbReference type="PROSITE" id="PS00163">
    <property type="entry name" value="FUMARATE_LYASES"/>
    <property type="match status" value="1"/>
</dbReference>
<evidence type="ECO:0000256" key="2">
    <source>
        <dbReference type="NCBIfam" id="TIGR02426"/>
    </source>
</evidence>
<dbReference type="GO" id="GO:0047472">
    <property type="term" value="F:3-carboxy-cis,cis-muconate cycloisomerase activity"/>
    <property type="evidence" value="ECO:0007669"/>
    <property type="project" value="UniProtKB-EC"/>
</dbReference>